<name>A0A6J6LAW7_9ZZZZ</name>
<dbReference type="Gene3D" id="3.40.50.300">
    <property type="entry name" value="P-loop containing nucleotide triphosphate hydrolases"/>
    <property type="match status" value="1"/>
</dbReference>
<evidence type="ECO:0000256" key="7">
    <source>
        <dbReference type="ARBA" id="ARBA00023065"/>
    </source>
</evidence>
<protein>
    <submittedName>
        <fullName evidence="10">Unannotated protein</fullName>
    </submittedName>
</protein>
<dbReference type="GO" id="GO:0016020">
    <property type="term" value="C:membrane"/>
    <property type="evidence" value="ECO:0007669"/>
    <property type="project" value="InterPro"/>
</dbReference>
<keyword evidence="6" id="KW-0408">Iron</keyword>
<dbReference type="PROSITE" id="PS50893">
    <property type="entry name" value="ABC_TRANSPORTER_2"/>
    <property type="match status" value="1"/>
</dbReference>
<accession>A0A6J6LAW7</accession>
<gene>
    <name evidence="10" type="ORF">UFOPK2242_00841</name>
</gene>
<dbReference type="GO" id="GO:0016887">
    <property type="term" value="F:ATP hydrolysis activity"/>
    <property type="evidence" value="ECO:0007669"/>
    <property type="project" value="InterPro"/>
</dbReference>
<evidence type="ECO:0000256" key="6">
    <source>
        <dbReference type="ARBA" id="ARBA00023004"/>
    </source>
</evidence>
<dbReference type="InterPro" id="IPR003439">
    <property type="entry name" value="ABC_transporter-like_ATP-bd"/>
</dbReference>
<keyword evidence="7" id="KW-0406">Ion transport</keyword>
<feature type="domain" description="ABC transporter" evidence="9">
    <location>
        <begin position="3"/>
        <end position="232"/>
    </location>
</feature>
<dbReference type="PANTHER" id="PTHR42781">
    <property type="entry name" value="SPERMIDINE/PUTRESCINE IMPORT ATP-BINDING PROTEIN POTA"/>
    <property type="match status" value="1"/>
</dbReference>
<dbReference type="GO" id="GO:0005524">
    <property type="term" value="F:ATP binding"/>
    <property type="evidence" value="ECO:0007669"/>
    <property type="project" value="UniProtKB-KW"/>
</dbReference>
<dbReference type="InterPro" id="IPR003593">
    <property type="entry name" value="AAA+_ATPase"/>
</dbReference>
<dbReference type="Pfam" id="PF00005">
    <property type="entry name" value="ABC_tran"/>
    <property type="match status" value="1"/>
</dbReference>
<dbReference type="FunFam" id="3.40.50.300:FF:000425">
    <property type="entry name" value="Probable ABC transporter, ATP-binding subunit"/>
    <property type="match status" value="1"/>
</dbReference>
<dbReference type="InterPro" id="IPR017871">
    <property type="entry name" value="ABC_transporter-like_CS"/>
</dbReference>
<sequence>MTLSLRNLSVSYGDVAAISGVDLEIKQGTTLAVLGASGSGKSTLLRAVAGLEPSHGEILWGDEPLHRLPTHLRGVGFVFQDHALFPQRNVLENVRFGLETPRYNRRDAAERASALLDRVGLAGFEERHTHELSGGERQRVALARALAPAPRVLLLDEPYGALDRELRERLMLDVREILRDSGVTVIHVTHDHDEAFALGENVAILDAGKISQCAPPSEVWANPCDLRTARFLGHTSRLRADLRAGTLRAGTSSLLDLSTALGEFAIPHENAPTHRSFDTEYWVTWRPESLRAESLRGETQKGEISRQSGGSLLTVLGTVIECSFRHGNYLLSLETAAGRVEGISSESVPRGQHLTLNLNLDEVRAYAV</sequence>
<evidence type="ECO:0000256" key="1">
    <source>
        <dbReference type="ARBA" id="ARBA00022448"/>
    </source>
</evidence>
<keyword evidence="3" id="KW-0410">Iron transport</keyword>
<evidence type="ECO:0000256" key="5">
    <source>
        <dbReference type="ARBA" id="ARBA00022840"/>
    </source>
</evidence>
<keyword evidence="2" id="KW-1003">Cell membrane</keyword>
<dbReference type="SMART" id="SM00382">
    <property type="entry name" value="AAA"/>
    <property type="match status" value="1"/>
</dbReference>
<evidence type="ECO:0000256" key="2">
    <source>
        <dbReference type="ARBA" id="ARBA00022475"/>
    </source>
</evidence>
<dbReference type="PROSITE" id="PS00211">
    <property type="entry name" value="ABC_TRANSPORTER_1"/>
    <property type="match status" value="1"/>
</dbReference>
<keyword evidence="5" id="KW-0067">ATP-binding</keyword>
<dbReference type="InterPro" id="IPR015853">
    <property type="entry name" value="ABC_transpr_FbpC"/>
</dbReference>
<keyword evidence="4" id="KW-0547">Nucleotide-binding</keyword>
<evidence type="ECO:0000256" key="8">
    <source>
        <dbReference type="ARBA" id="ARBA00023136"/>
    </source>
</evidence>
<evidence type="ECO:0000313" key="10">
    <source>
        <dbReference type="EMBL" id="CAB4658921.1"/>
    </source>
</evidence>
<keyword evidence="8" id="KW-0472">Membrane</keyword>
<proteinExistence type="predicted"/>
<evidence type="ECO:0000259" key="9">
    <source>
        <dbReference type="PROSITE" id="PS50893"/>
    </source>
</evidence>
<evidence type="ECO:0000256" key="4">
    <source>
        <dbReference type="ARBA" id="ARBA00022741"/>
    </source>
</evidence>
<dbReference type="CDD" id="cd03259">
    <property type="entry name" value="ABC_Carb_Solutes_like"/>
    <property type="match status" value="1"/>
</dbReference>
<reference evidence="10" key="1">
    <citation type="submission" date="2020-05" db="EMBL/GenBank/DDBJ databases">
        <authorList>
            <person name="Chiriac C."/>
            <person name="Salcher M."/>
            <person name="Ghai R."/>
            <person name="Kavagutti S V."/>
        </authorList>
    </citation>
    <scope>NUCLEOTIDE SEQUENCE</scope>
</reference>
<evidence type="ECO:0000256" key="3">
    <source>
        <dbReference type="ARBA" id="ARBA00022496"/>
    </source>
</evidence>
<dbReference type="GO" id="GO:0015408">
    <property type="term" value="F:ABC-type ferric iron transporter activity"/>
    <property type="evidence" value="ECO:0007669"/>
    <property type="project" value="InterPro"/>
</dbReference>
<dbReference type="EMBL" id="CAEZWM010000094">
    <property type="protein sequence ID" value="CAB4658921.1"/>
    <property type="molecule type" value="Genomic_DNA"/>
</dbReference>
<dbReference type="AlphaFoldDB" id="A0A6J6LAW7"/>
<organism evidence="10">
    <name type="scientific">freshwater metagenome</name>
    <dbReference type="NCBI Taxonomy" id="449393"/>
    <lineage>
        <taxon>unclassified sequences</taxon>
        <taxon>metagenomes</taxon>
        <taxon>ecological metagenomes</taxon>
    </lineage>
</organism>
<dbReference type="InterPro" id="IPR027417">
    <property type="entry name" value="P-loop_NTPase"/>
</dbReference>
<dbReference type="SUPFAM" id="SSF52540">
    <property type="entry name" value="P-loop containing nucleoside triphosphate hydrolases"/>
    <property type="match status" value="1"/>
</dbReference>
<keyword evidence="1" id="KW-0813">Transport</keyword>
<dbReference type="InterPro" id="IPR050093">
    <property type="entry name" value="ABC_SmlMolc_Importer"/>
</dbReference>
<dbReference type="PANTHER" id="PTHR42781:SF4">
    <property type="entry name" value="SPERMIDINE_PUTRESCINE IMPORT ATP-BINDING PROTEIN POTA"/>
    <property type="match status" value="1"/>
</dbReference>